<dbReference type="AlphaFoldDB" id="A0A8H5ES11"/>
<gene>
    <name evidence="1" type="ORF">D9619_010471</name>
</gene>
<dbReference type="Proteomes" id="UP000567179">
    <property type="component" value="Unassembled WGS sequence"/>
</dbReference>
<dbReference type="EMBL" id="JAACJJ010000058">
    <property type="protein sequence ID" value="KAF5310211.1"/>
    <property type="molecule type" value="Genomic_DNA"/>
</dbReference>
<comment type="caution">
    <text evidence="1">The sequence shown here is derived from an EMBL/GenBank/DDBJ whole genome shotgun (WGS) entry which is preliminary data.</text>
</comment>
<proteinExistence type="predicted"/>
<protein>
    <submittedName>
        <fullName evidence="1">Uncharacterized protein</fullName>
    </submittedName>
</protein>
<accession>A0A8H5ES11</accession>
<sequence>MALPPTKFMSSLHEKYSDDDTTKELFIQADGLRDYPGFGDRHVLIYWYNNAAPSTPENNGQPAIQITQLTGQAGNYAYYAPVVHSVPPAVMAQHLQIFLGTLTRAQRDEMLALADAVQFNRKSTVNGCRVWTRDLLWAMVGADLITQEKFDEVDKKIPLVMRVPEA</sequence>
<evidence type="ECO:0000313" key="1">
    <source>
        <dbReference type="EMBL" id="KAF5310211.1"/>
    </source>
</evidence>
<organism evidence="1 2">
    <name type="scientific">Psilocybe cf. subviscida</name>
    <dbReference type="NCBI Taxonomy" id="2480587"/>
    <lineage>
        <taxon>Eukaryota</taxon>
        <taxon>Fungi</taxon>
        <taxon>Dikarya</taxon>
        <taxon>Basidiomycota</taxon>
        <taxon>Agaricomycotina</taxon>
        <taxon>Agaricomycetes</taxon>
        <taxon>Agaricomycetidae</taxon>
        <taxon>Agaricales</taxon>
        <taxon>Agaricineae</taxon>
        <taxon>Strophariaceae</taxon>
        <taxon>Psilocybe</taxon>
    </lineage>
</organism>
<name>A0A8H5ES11_9AGAR</name>
<keyword evidence="2" id="KW-1185">Reference proteome</keyword>
<dbReference type="OrthoDB" id="3235294at2759"/>
<reference evidence="1 2" key="1">
    <citation type="journal article" date="2020" name="ISME J.">
        <title>Uncovering the hidden diversity of litter-decomposition mechanisms in mushroom-forming fungi.</title>
        <authorList>
            <person name="Floudas D."/>
            <person name="Bentzer J."/>
            <person name="Ahren D."/>
            <person name="Johansson T."/>
            <person name="Persson P."/>
            <person name="Tunlid A."/>
        </authorList>
    </citation>
    <scope>NUCLEOTIDE SEQUENCE [LARGE SCALE GENOMIC DNA]</scope>
    <source>
        <strain evidence="1 2">CBS 101986</strain>
    </source>
</reference>
<evidence type="ECO:0000313" key="2">
    <source>
        <dbReference type="Proteomes" id="UP000567179"/>
    </source>
</evidence>